<feature type="compositionally biased region" description="Low complexity" evidence="1">
    <location>
        <begin position="55"/>
        <end position="79"/>
    </location>
</feature>
<reference evidence="2" key="1">
    <citation type="journal article" date="2018" name="DNA Res.">
        <title>Multiple hybrid de novo genome assembly of finger millet, an orphan allotetraploid crop.</title>
        <authorList>
            <person name="Hatakeyama M."/>
            <person name="Aluri S."/>
            <person name="Balachadran M.T."/>
            <person name="Sivarajan S.R."/>
            <person name="Patrignani A."/>
            <person name="Gruter S."/>
            <person name="Poveda L."/>
            <person name="Shimizu-Inatsugi R."/>
            <person name="Baeten J."/>
            <person name="Francoijs K.J."/>
            <person name="Nataraja K.N."/>
            <person name="Reddy Y.A.N."/>
            <person name="Phadnis S."/>
            <person name="Ravikumar R.L."/>
            <person name="Schlapbach R."/>
            <person name="Sreeman S.M."/>
            <person name="Shimizu K.K."/>
        </authorList>
    </citation>
    <scope>NUCLEOTIDE SEQUENCE</scope>
</reference>
<proteinExistence type="predicted"/>
<evidence type="ECO:0000313" key="2">
    <source>
        <dbReference type="EMBL" id="GJN05285.1"/>
    </source>
</evidence>
<feature type="region of interest" description="Disordered" evidence="1">
    <location>
        <begin position="169"/>
        <end position="189"/>
    </location>
</feature>
<reference evidence="2" key="2">
    <citation type="submission" date="2021-12" db="EMBL/GenBank/DDBJ databases">
        <title>Resequencing data analysis of finger millet.</title>
        <authorList>
            <person name="Hatakeyama M."/>
            <person name="Aluri S."/>
            <person name="Balachadran M.T."/>
            <person name="Sivarajan S.R."/>
            <person name="Poveda L."/>
            <person name="Shimizu-Inatsugi R."/>
            <person name="Schlapbach R."/>
            <person name="Sreeman S.M."/>
            <person name="Shimizu K.K."/>
        </authorList>
    </citation>
    <scope>NUCLEOTIDE SEQUENCE</scope>
</reference>
<name>A0AAV5D4E7_ELECO</name>
<feature type="compositionally biased region" description="Basic and acidic residues" evidence="1">
    <location>
        <begin position="1"/>
        <end position="17"/>
    </location>
</feature>
<evidence type="ECO:0000313" key="3">
    <source>
        <dbReference type="Proteomes" id="UP001054889"/>
    </source>
</evidence>
<evidence type="ECO:0000256" key="1">
    <source>
        <dbReference type="SAM" id="MobiDB-lite"/>
    </source>
</evidence>
<gene>
    <name evidence="2" type="primary">ga22903</name>
    <name evidence="2" type="ORF">PR202_ga22903</name>
</gene>
<dbReference type="AlphaFoldDB" id="A0AAV5D4E7"/>
<dbReference type="Proteomes" id="UP001054889">
    <property type="component" value="Unassembled WGS sequence"/>
</dbReference>
<protein>
    <submittedName>
        <fullName evidence="2">Uncharacterized protein</fullName>
    </submittedName>
</protein>
<feature type="compositionally biased region" description="Basic residues" evidence="1">
    <location>
        <begin position="81"/>
        <end position="96"/>
    </location>
</feature>
<dbReference type="EMBL" id="BQKI01000012">
    <property type="protein sequence ID" value="GJN05285.1"/>
    <property type="molecule type" value="Genomic_DNA"/>
</dbReference>
<accession>A0AAV5D4E7</accession>
<sequence length="280" mass="31141">MGALTDSRKRLSADHRLPLPSFPQLSPPPPSKRPKLVPFPSLHPTPPAPPPPQIPSSTAASTSYAAPGPSSTSSTTDSSLPHRRRLPPPPPHRRPVHGPQRVLRAFRLGPARPQSAPSWFSPPTPPSRSLGLEQYVELVNSVSQPPQPIPGATPDVVREADRAPLEVVAVEEDGDDTKDQDEEEEVVRGSVTARRVPLYKELYEASSRKRDARLKTLEFEVRFAEESRLSLERLAEVLPRITPKKEEVPEPFIPLTDEDEDIVRHALHGRNRFTSYLRFV</sequence>
<feature type="compositionally biased region" description="Pro residues" evidence="1">
    <location>
        <begin position="41"/>
        <end position="54"/>
    </location>
</feature>
<feature type="compositionally biased region" description="Acidic residues" evidence="1">
    <location>
        <begin position="169"/>
        <end position="185"/>
    </location>
</feature>
<feature type="region of interest" description="Disordered" evidence="1">
    <location>
        <begin position="1"/>
        <end position="130"/>
    </location>
</feature>
<organism evidence="2 3">
    <name type="scientific">Eleusine coracana subsp. coracana</name>
    <dbReference type="NCBI Taxonomy" id="191504"/>
    <lineage>
        <taxon>Eukaryota</taxon>
        <taxon>Viridiplantae</taxon>
        <taxon>Streptophyta</taxon>
        <taxon>Embryophyta</taxon>
        <taxon>Tracheophyta</taxon>
        <taxon>Spermatophyta</taxon>
        <taxon>Magnoliopsida</taxon>
        <taxon>Liliopsida</taxon>
        <taxon>Poales</taxon>
        <taxon>Poaceae</taxon>
        <taxon>PACMAD clade</taxon>
        <taxon>Chloridoideae</taxon>
        <taxon>Cynodonteae</taxon>
        <taxon>Eleusininae</taxon>
        <taxon>Eleusine</taxon>
    </lineage>
</organism>
<keyword evidence="3" id="KW-1185">Reference proteome</keyword>
<comment type="caution">
    <text evidence="2">The sequence shown here is derived from an EMBL/GenBank/DDBJ whole genome shotgun (WGS) entry which is preliminary data.</text>
</comment>